<evidence type="ECO:0000313" key="5">
    <source>
        <dbReference type="Proteomes" id="UP000051887"/>
    </source>
</evidence>
<dbReference type="AlphaFoldDB" id="A0A0P1F9N2"/>
<accession>A0A0P1F9N2</accession>
<keyword evidence="4" id="KW-1185">Reference proteome</keyword>
<evidence type="ECO:0000313" key="2">
    <source>
        <dbReference type="EMBL" id="CUH64889.1"/>
    </source>
</evidence>
<dbReference type="EMBL" id="CYSC01000026">
    <property type="protein sequence ID" value="CUH71726.1"/>
    <property type="molecule type" value="Genomic_DNA"/>
</dbReference>
<proteinExistence type="predicted"/>
<protein>
    <recommendedName>
        <fullName evidence="1">SMODS-associated and fused to various effectors domain-containing protein</fullName>
    </recommendedName>
</protein>
<feature type="domain" description="SMODS-associated and fused to various effectors" evidence="1">
    <location>
        <begin position="186"/>
        <end position="372"/>
    </location>
</feature>
<gene>
    <name evidence="2" type="ORF">TL5118_01056</name>
    <name evidence="3" type="ORF">TL5120_01516</name>
</gene>
<dbReference type="Proteomes" id="UP000051887">
    <property type="component" value="Unassembled WGS sequence"/>
</dbReference>
<sequence length="379" mass="43159">MSNRGQPLREVTKLLVWGRAAGRCQFRNCRKPLDHDLLSGEHDFNKAYLAHIVASSPGGKRGDPERSHLLSDRADNIMLMCDEHHRVIDGEKTGHHYPEELLLEMKREHEEWVDTVLSSGPDSRSHILQFSAPIGPNETAVPFEDCVDAIMPDRTPAERRPAEIKIRGMHFKDSDPTYWSVQPVVLRDDFAKKIRGRFESGDIRHLSVFGLAPIPLLMELGRLISDISEADIYERHREPAQWGWPEDGQEVEFSSSKGIQGPKRVALKLSITSHIADDRITAAVGDDVSIWEIRSNPQRHGVIRHKDDLSRFRTIVRSTLDEIKNEHGMDVEVMVFPAVPVSCAVEFGRVWQPKAHLDMEIYDQTKEDGFVHRLRLTDA</sequence>
<dbReference type="OrthoDB" id="5379188at2"/>
<evidence type="ECO:0000259" key="1">
    <source>
        <dbReference type="Pfam" id="PF18145"/>
    </source>
</evidence>
<reference evidence="3 5" key="1">
    <citation type="submission" date="2015-09" db="EMBL/GenBank/DDBJ databases">
        <authorList>
            <consortium name="Swine Surveillance"/>
        </authorList>
    </citation>
    <scope>NUCLEOTIDE SEQUENCE [LARGE SCALE GENOMIC DNA]</scope>
    <source>
        <strain evidence="3 5">5120</strain>
    </source>
</reference>
<evidence type="ECO:0000313" key="3">
    <source>
        <dbReference type="EMBL" id="CUH71726.1"/>
    </source>
</evidence>
<evidence type="ECO:0000313" key="4">
    <source>
        <dbReference type="Proteomes" id="UP000051086"/>
    </source>
</evidence>
<dbReference type="Proteomes" id="UP000051086">
    <property type="component" value="Unassembled WGS sequence"/>
</dbReference>
<organism evidence="3 5">
    <name type="scientific">Thalassovita autumnalis</name>
    <dbReference type="NCBI Taxonomy" id="2072972"/>
    <lineage>
        <taxon>Bacteria</taxon>
        <taxon>Pseudomonadati</taxon>
        <taxon>Pseudomonadota</taxon>
        <taxon>Alphaproteobacteria</taxon>
        <taxon>Rhodobacterales</taxon>
        <taxon>Roseobacteraceae</taxon>
        <taxon>Thalassovita</taxon>
    </lineage>
</organism>
<reference evidence="2 4" key="2">
    <citation type="submission" date="2015-09" db="EMBL/GenBank/DDBJ databases">
        <authorList>
            <person name="Rodrigo-Torres L."/>
            <person name="Arahal D.R."/>
        </authorList>
    </citation>
    <scope>NUCLEOTIDE SEQUENCE [LARGE SCALE GENOMIC DNA]</scope>
    <source>
        <strain evidence="2 4">CECT 5118</strain>
    </source>
</reference>
<dbReference type="Pfam" id="PF18145">
    <property type="entry name" value="SAVED"/>
    <property type="match status" value="1"/>
</dbReference>
<dbReference type="EMBL" id="CYSB01000022">
    <property type="protein sequence ID" value="CUH64889.1"/>
    <property type="molecule type" value="Genomic_DNA"/>
</dbReference>
<dbReference type="NCBIfam" id="NF033611">
    <property type="entry name" value="SAVED"/>
    <property type="match status" value="1"/>
</dbReference>
<name>A0A0P1F9N2_9RHOB</name>
<dbReference type="InterPro" id="IPR040836">
    <property type="entry name" value="SAVED"/>
</dbReference>